<keyword evidence="3" id="KW-0393">Immunoglobulin domain</keyword>
<feature type="compositionally biased region" description="Low complexity" evidence="4">
    <location>
        <begin position="380"/>
        <end position="394"/>
    </location>
</feature>
<dbReference type="InterPro" id="IPR003599">
    <property type="entry name" value="Ig_sub"/>
</dbReference>
<dbReference type="Ensembl" id="ENSNMLT00000032575.1">
    <property type="protein sequence ID" value="ENSNMLP00000029207.1"/>
    <property type="gene ID" value="ENSNMLG00000018195.1"/>
</dbReference>
<dbReference type="PANTHER" id="PTHR44170">
    <property type="entry name" value="PROTEIN SIDEKICK"/>
    <property type="match status" value="1"/>
</dbReference>
<feature type="domain" description="Ig-like" evidence="6">
    <location>
        <begin position="47"/>
        <end position="134"/>
    </location>
</feature>
<dbReference type="Pfam" id="PF00041">
    <property type="entry name" value="fn3"/>
    <property type="match status" value="2"/>
</dbReference>
<dbReference type="CDD" id="cd00096">
    <property type="entry name" value="Ig"/>
    <property type="match status" value="1"/>
</dbReference>
<dbReference type="Pfam" id="PF13927">
    <property type="entry name" value="Ig_3"/>
    <property type="match status" value="1"/>
</dbReference>
<dbReference type="FunFam" id="2.60.40.10:FF:000028">
    <property type="entry name" value="Neuronal cell adhesion molecule"/>
    <property type="match status" value="1"/>
</dbReference>
<dbReference type="InterPro" id="IPR013783">
    <property type="entry name" value="Ig-like_fold"/>
</dbReference>
<accession>A0A8C6U022</accession>
<evidence type="ECO:0000256" key="4">
    <source>
        <dbReference type="SAM" id="MobiDB-lite"/>
    </source>
</evidence>
<feature type="region of interest" description="Disordered" evidence="4">
    <location>
        <begin position="366"/>
        <end position="394"/>
    </location>
</feature>
<feature type="domain" description="Fibronectin type-III" evidence="7">
    <location>
        <begin position="570"/>
        <end position="664"/>
    </location>
</feature>
<dbReference type="FunFam" id="2.60.40.10:FF:000078">
    <property type="entry name" value="Neuronal cell adhesion molecule"/>
    <property type="match status" value="1"/>
</dbReference>
<dbReference type="Pfam" id="PF00047">
    <property type="entry name" value="ig"/>
    <property type="match status" value="1"/>
</dbReference>
<reference evidence="8" key="1">
    <citation type="submission" date="2025-08" db="UniProtKB">
        <authorList>
            <consortium name="Ensembl"/>
        </authorList>
    </citation>
    <scope>IDENTIFICATION</scope>
</reference>
<dbReference type="InterPro" id="IPR036179">
    <property type="entry name" value="Ig-like_dom_sf"/>
</dbReference>
<feature type="domain" description="Fibronectin type-III" evidence="7">
    <location>
        <begin position="280"/>
        <end position="378"/>
    </location>
</feature>
<dbReference type="CDD" id="cd00063">
    <property type="entry name" value="FN3"/>
    <property type="match status" value="5"/>
</dbReference>
<evidence type="ECO:0000256" key="5">
    <source>
        <dbReference type="SAM" id="Phobius"/>
    </source>
</evidence>
<dbReference type="GO" id="GO:0005886">
    <property type="term" value="C:plasma membrane"/>
    <property type="evidence" value="ECO:0007669"/>
    <property type="project" value="TreeGrafter"/>
</dbReference>
<proteinExistence type="predicted"/>
<dbReference type="InterPro" id="IPR003598">
    <property type="entry name" value="Ig_sub2"/>
</dbReference>
<dbReference type="PROSITE" id="PS50853">
    <property type="entry name" value="FN3"/>
    <property type="match status" value="4"/>
</dbReference>
<keyword evidence="5" id="KW-1133">Transmembrane helix</keyword>
<dbReference type="SMART" id="SM00409">
    <property type="entry name" value="IG"/>
    <property type="match status" value="2"/>
</dbReference>
<feature type="domain" description="Fibronectin type-III" evidence="7">
    <location>
        <begin position="482"/>
        <end position="566"/>
    </location>
</feature>
<reference evidence="8" key="2">
    <citation type="submission" date="2025-09" db="UniProtKB">
        <authorList>
            <consortium name="Ensembl"/>
        </authorList>
    </citation>
    <scope>IDENTIFICATION</scope>
</reference>
<dbReference type="SMART" id="SM00408">
    <property type="entry name" value="IGc2"/>
    <property type="match status" value="2"/>
</dbReference>
<feature type="domain" description="Fibronectin type-III" evidence="7">
    <location>
        <begin position="383"/>
        <end position="477"/>
    </location>
</feature>
<dbReference type="PANTHER" id="PTHR44170:SF36">
    <property type="entry name" value="L1 CELL ADHESION MOLECULE"/>
    <property type="match status" value="1"/>
</dbReference>
<dbReference type="Gene3D" id="2.60.40.10">
    <property type="entry name" value="Immunoglobulins"/>
    <property type="match status" value="8"/>
</dbReference>
<protein>
    <submittedName>
        <fullName evidence="8">Uncharacterized protein</fullName>
    </submittedName>
</protein>
<dbReference type="SUPFAM" id="SSF48726">
    <property type="entry name" value="Immunoglobulin"/>
    <property type="match status" value="3"/>
</dbReference>
<dbReference type="AlphaFoldDB" id="A0A8C6U022"/>
<dbReference type="PROSITE" id="PS50835">
    <property type="entry name" value="IG_LIKE"/>
    <property type="match status" value="2"/>
</dbReference>
<dbReference type="InterPro" id="IPR036116">
    <property type="entry name" value="FN3_sf"/>
</dbReference>
<keyword evidence="1" id="KW-0677">Repeat</keyword>
<dbReference type="GO" id="GO:0007411">
    <property type="term" value="P:axon guidance"/>
    <property type="evidence" value="ECO:0007669"/>
    <property type="project" value="TreeGrafter"/>
</dbReference>
<evidence type="ECO:0000256" key="2">
    <source>
        <dbReference type="ARBA" id="ARBA00023157"/>
    </source>
</evidence>
<dbReference type="SUPFAM" id="SSF49265">
    <property type="entry name" value="Fibronectin type III"/>
    <property type="match status" value="3"/>
</dbReference>
<evidence type="ECO:0000256" key="1">
    <source>
        <dbReference type="ARBA" id="ARBA00022737"/>
    </source>
</evidence>
<dbReference type="Proteomes" id="UP000694523">
    <property type="component" value="Unplaced"/>
</dbReference>
<feature type="transmembrane region" description="Helical" evidence="5">
    <location>
        <begin position="219"/>
        <end position="240"/>
    </location>
</feature>
<organism evidence="8 9">
    <name type="scientific">Neogobius melanostomus</name>
    <name type="common">round goby</name>
    <dbReference type="NCBI Taxonomy" id="47308"/>
    <lineage>
        <taxon>Eukaryota</taxon>
        <taxon>Metazoa</taxon>
        <taxon>Chordata</taxon>
        <taxon>Craniata</taxon>
        <taxon>Vertebrata</taxon>
        <taxon>Euteleostomi</taxon>
        <taxon>Actinopterygii</taxon>
        <taxon>Neopterygii</taxon>
        <taxon>Teleostei</taxon>
        <taxon>Neoteleostei</taxon>
        <taxon>Acanthomorphata</taxon>
        <taxon>Gobiaria</taxon>
        <taxon>Gobiiformes</taxon>
        <taxon>Gobioidei</taxon>
        <taxon>Gobiidae</taxon>
        <taxon>Benthophilinae</taxon>
        <taxon>Neogobiini</taxon>
        <taxon>Neogobius</taxon>
    </lineage>
</organism>
<keyword evidence="5" id="KW-0472">Membrane</keyword>
<dbReference type="InterPro" id="IPR007110">
    <property type="entry name" value="Ig-like_dom"/>
</dbReference>
<name>A0A8C6U022_9GOBI</name>
<evidence type="ECO:0000256" key="3">
    <source>
        <dbReference type="ARBA" id="ARBA00023319"/>
    </source>
</evidence>
<dbReference type="SMART" id="SM00060">
    <property type="entry name" value="FN3"/>
    <property type="match status" value="5"/>
</dbReference>
<evidence type="ECO:0000313" key="8">
    <source>
        <dbReference type="Ensembl" id="ENSNMLP00000029207.1"/>
    </source>
</evidence>
<dbReference type="GO" id="GO:0098632">
    <property type="term" value="F:cell-cell adhesion mediator activity"/>
    <property type="evidence" value="ECO:0007669"/>
    <property type="project" value="TreeGrafter"/>
</dbReference>
<keyword evidence="9" id="KW-1185">Reference proteome</keyword>
<dbReference type="GO" id="GO:0030424">
    <property type="term" value="C:axon"/>
    <property type="evidence" value="ECO:0007669"/>
    <property type="project" value="TreeGrafter"/>
</dbReference>
<keyword evidence="5" id="KW-0812">Transmembrane</keyword>
<dbReference type="InterPro" id="IPR003961">
    <property type="entry name" value="FN3_dom"/>
</dbReference>
<evidence type="ECO:0000259" key="6">
    <source>
        <dbReference type="PROSITE" id="PS50835"/>
    </source>
</evidence>
<keyword evidence="2" id="KW-1015">Disulfide bond</keyword>
<dbReference type="InterPro" id="IPR013151">
    <property type="entry name" value="Immunoglobulin_dom"/>
</dbReference>
<dbReference type="GO" id="GO:0007420">
    <property type="term" value="P:brain development"/>
    <property type="evidence" value="ECO:0007669"/>
    <property type="project" value="TreeGrafter"/>
</dbReference>
<dbReference type="FunFam" id="2.60.40.10:FF:000367">
    <property type="entry name" value="Neural cell adhesion molecule L1-like protein"/>
    <property type="match status" value="1"/>
</dbReference>
<evidence type="ECO:0000313" key="9">
    <source>
        <dbReference type="Proteomes" id="UP000694523"/>
    </source>
</evidence>
<sequence>TGEVTNHGRWFHFESVEQSDDGEYQCRVHNEHGETSHSFTVTVEAAPYWVKEPQNLMYAPRENVRLDCQAEGIPTPTITWTMNGQSLSEVDADQRRSVSGGVLKLLDVEVADTAVYQCEAKNKHGSILLNTYINVVELPAQILTADGLQYRVTEGGDVALQCETFGSPQPHVTWYRTNSYYANKRTDTSGEMWCVRLESEHLYICEMVRYLTITQYNTVLLNYFVMHFCNFFVTFLFTVFHNGTLRVTDVRPKDSGVYSCEVITSLDHAQAEGAISVVGTWSMLRSLETTEFTCHTLISSPLTETHFLPEFIVESREEQHTEEARWRWEELKRVPGDFREVELKLHPFCTYRFRVTAVNDLGRSEASEASDYHDTPPAIPSSSPSNVRSDSSEPGTLVVTWDEMEKRLHNGQGFKYKVWWREAGGHDTRWNSSYVDRPPFSVTGTGTYTPFEIKVQAVNSLGEGPEPEAERGHSGEDVPLEAPGGVDVTVMNSTVRVKWNEAQNVRGLLLGYKVQLQHPSTVRGMKTSEEITGLKLYSVYKLSVTAFNSKGEGPRSKPHGFETPEGAPGPPASLMFESPTDTSLVLFWTPPTETNGVLLGYIVQYQQDRQYSLLPYLLISDPSTTHIELQSLDSSSYYLVNVRARTAAGDGPAVTRRFATLLDGVPPSNISMYLGDTYFNMSWVPGERDRNHGFHIRYLRKAVCWDCYLLAVMVWTGCKTWQDSELVNSTQGFYSLSGLQPGTIYHLQILHQNNTQWERIVQTEGPGTREKKNPNEPSHFPIALFYLNSCFIKLQYAN</sequence>
<evidence type="ECO:0000259" key="7">
    <source>
        <dbReference type="PROSITE" id="PS50853"/>
    </source>
</evidence>
<feature type="region of interest" description="Disordered" evidence="4">
    <location>
        <begin position="462"/>
        <end position="485"/>
    </location>
</feature>
<feature type="domain" description="Ig-like" evidence="6">
    <location>
        <begin position="139"/>
        <end position="276"/>
    </location>
</feature>